<dbReference type="EMBL" id="LHPF02000001">
    <property type="protein sequence ID" value="PSC76317.1"/>
    <property type="molecule type" value="Genomic_DNA"/>
</dbReference>
<keyword evidence="2" id="KW-1185">Reference proteome</keyword>
<name>A0A2P6VQH4_9CHLO</name>
<organism evidence="1 2">
    <name type="scientific">Micractinium conductrix</name>
    <dbReference type="NCBI Taxonomy" id="554055"/>
    <lineage>
        <taxon>Eukaryota</taxon>
        <taxon>Viridiplantae</taxon>
        <taxon>Chlorophyta</taxon>
        <taxon>core chlorophytes</taxon>
        <taxon>Trebouxiophyceae</taxon>
        <taxon>Chlorellales</taxon>
        <taxon>Chlorellaceae</taxon>
        <taxon>Chlorella clade</taxon>
        <taxon>Micractinium</taxon>
    </lineage>
</organism>
<accession>A0A2P6VQH4</accession>
<proteinExistence type="predicted"/>
<dbReference type="Proteomes" id="UP000239649">
    <property type="component" value="Unassembled WGS sequence"/>
</dbReference>
<evidence type="ECO:0000313" key="1">
    <source>
        <dbReference type="EMBL" id="PSC76317.1"/>
    </source>
</evidence>
<sequence>MAPFGTSCTDGAPETVPVCFKPTCGTIFNCGTTIPKASAGTAAFTWQASGKTFDLEVSWEDLFGQPDVQTPGEARGAVAQVQFFTSSGRMGIRARYSAVNGTLTDVYNNRGTHNQHGATIRFVNRATRQPVVLPYVTMTLQHFDISGVPGTLDERLYAQRDSLVGLALAPSSPLRTVPVTFQGRPYVGAYTTVDNQGAIQLTYKDVSEVKALFVRDYDGATVFIDWSAPSLGTTNCIFPP</sequence>
<protein>
    <submittedName>
        <fullName evidence="1">Uncharacterized protein</fullName>
    </submittedName>
</protein>
<reference evidence="1 2" key="1">
    <citation type="journal article" date="2018" name="Plant J.">
        <title>Genome sequences of Chlorella sorokiniana UTEX 1602 and Micractinium conductrix SAG 241.80: implications to maltose excretion by a green alga.</title>
        <authorList>
            <person name="Arriola M.B."/>
            <person name="Velmurugan N."/>
            <person name="Zhang Y."/>
            <person name="Plunkett M.H."/>
            <person name="Hondzo H."/>
            <person name="Barney B.M."/>
        </authorList>
    </citation>
    <scope>NUCLEOTIDE SEQUENCE [LARGE SCALE GENOMIC DNA]</scope>
    <source>
        <strain evidence="1 2">SAG 241.80</strain>
    </source>
</reference>
<gene>
    <name evidence="1" type="ORF">C2E20_0138</name>
</gene>
<evidence type="ECO:0000313" key="2">
    <source>
        <dbReference type="Proteomes" id="UP000239649"/>
    </source>
</evidence>
<comment type="caution">
    <text evidence="1">The sequence shown here is derived from an EMBL/GenBank/DDBJ whole genome shotgun (WGS) entry which is preliminary data.</text>
</comment>
<dbReference type="AlphaFoldDB" id="A0A2P6VQH4"/>